<dbReference type="EMBL" id="QGKW02000717">
    <property type="protein sequence ID" value="KAF2600372.1"/>
    <property type="molecule type" value="Genomic_DNA"/>
</dbReference>
<dbReference type="AlphaFoldDB" id="A0A8S9L2M2"/>
<proteinExistence type="predicted"/>
<feature type="region of interest" description="Disordered" evidence="1">
    <location>
        <begin position="1"/>
        <end position="20"/>
    </location>
</feature>
<dbReference type="Proteomes" id="UP000712281">
    <property type="component" value="Unassembled WGS sequence"/>
</dbReference>
<evidence type="ECO:0000256" key="1">
    <source>
        <dbReference type="SAM" id="MobiDB-lite"/>
    </source>
</evidence>
<reference evidence="2" key="1">
    <citation type="submission" date="2019-12" db="EMBL/GenBank/DDBJ databases">
        <title>Genome sequencing and annotation of Brassica cretica.</title>
        <authorList>
            <person name="Studholme D.J."/>
            <person name="Sarris P.F."/>
        </authorList>
    </citation>
    <scope>NUCLEOTIDE SEQUENCE</scope>
    <source>
        <strain evidence="2">PFS-001/15</strain>
        <tissue evidence="2">Leaf</tissue>
    </source>
</reference>
<comment type="caution">
    <text evidence="2">The sequence shown here is derived from an EMBL/GenBank/DDBJ whole genome shotgun (WGS) entry which is preliminary data.</text>
</comment>
<accession>A0A8S9L2M2</accession>
<feature type="region of interest" description="Disordered" evidence="1">
    <location>
        <begin position="92"/>
        <end position="112"/>
    </location>
</feature>
<protein>
    <submittedName>
        <fullName evidence="2">Uncharacterized protein</fullName>
    </submittedName>
</protein>
<gene>
    <name evidence="2" type="ORF">F2Q68_00010927</name>
</gene>
<name>A0A8S9L2M2_BRACR</name>
<evidence type="ECO:0000313" key="3">
    <source>
        <dbReference type="Proteomes" id="UP000712281"/>
    </source>
</evidence>
<feature type="compositionally biased region" description="Polar residues" evidence="1">
    <location>
        <begin position="92"/>
        <end position="103"/>
    </location>
</feature>
<sequence>MPSDLFRQVAQKSGRGGQNERWQEAIARSFSTLYAEILEIKSEFERVRKTSELDEEHMKYLEEKMTEYLEKEKLVGSLLNAVLKMINNSVAKKQDCSSPSIPSASDDKGKQK</sequence>
<organism evidence="2 3">
    <name type="scientific">Brassica cretica</name>
    <name type="common">Mustard</name>
    <dbReference type="NCBI Taxonomy" id="69181"/>
    <lineage>
        <taxon>Eukaryota</taxon>
        <taxon>Viridiplantae</taxon>
        <taxon>Streptophyta</taxon>
        <taxon>Embryophyta</taxon>
        <taxon>Tracheophyta</taxon>
        <taxon>Spermatophyta</taxon>
        <taxon>Magnoliopsida</taxon>
        <taxon>eudicotyledons</taxon>
        <taxon>Gunneridae</taxon>
        <taxon>Pentapetalae</taxon>
        <taxon>rosids</taxon>
        <taxon>malvids</taxon>
        <taxon>Brassicales</taxon>
        <taxon>Brassicaceae</taxon>
        <taxon>Brassiceae</taxon>
        <taxon>Brassica</taxon>
    </lineage>
</organism>
<evidence type="ECO:0000313" key="2">
    <source>
        <dbReference type="EMBL" id="KAF2600372.1"/>
    </source>
</evidence>